<reference evidence="1" key="1">
    <citation type="submission" date="2020-06" db="EMBL/GenBank/DDBJ databases">
        <title>Draft genome sequences of strains closely related to Aspergillus parafelis and Aspergillus hiratsukae.</title>
        <authorList>
            <person name="Dos Santos R.A.C."/>
            <person name="Rivero-Menendez O."/>
            <person name="Steenwyk J.L."/>
            <person name="Mead M.E."/>
            <person name="Goldman G.H."/>
            <person name="Alastruey-Izquierdo A."/>
            <person name="Rokas A."/>
        </authorList>
    </citation>
    <scope>NUCLEOTIDE SEQUENCE</scope>
    <source>
        <strain evidence="1">CNM-CM7691</strain>
    </source>
</reference>
<organism evidence="1 2">
    <name type="scientific">Aspergillus felis</name>
    <dbReference type="NCBI Taxonomy" id="1287682"/>
    <lineage>
        <taxon>Eukaryota</taxon>
        <taxon>Fungi</taxon>
        <taxon>Dikarya</taxon>
        <taxon>Ascomycota</taxon>
        <taxon>Pezizomycotina</taxon>
        <taxon>Eurotiomycetes</taxon>
        <taxon>Eurotiomycetidae</taxon>
        <taxon>Eurotiales</taxon>
        <taxon>Aspergillaceae</taxon>
        <taxon>Aspergillus</taxon>
        <taxon>Aspergillus subgen. Fumigati</taxon>
    </lineage>
</organism>
<comment type="caution">
    <text evidence="1">The sequence shown here is derived from an EMBL/GenBank/DDBJ whole genome shotgun (WGS) entry which is preliminary data.</text>
</comment>
<dbReference type="EMBL" id="JACBAG010001864">
    <property type="protein sequence ID" value="KAF7179343.1"/>
    <property type="molecule type" value="Genomic_DNA"/>
</dbReference>
<accession>A0A8H6QUZ9</accession>
<protein>
    <submittedName>
        <fullName evidence="1">Uncharacterized protein</fullName>
    </submittedName>
</protein>
<dbReference type="AlphaFoldDB" id="A0A8H6QUZ9"/>
<proteinExistence type="predicted"/>
<dbReference type="Proteomes" id="UP000641853">
    <property type="component" value="Unassembled WGS sequence"/>
</dbReference>
<evidence type="ECO:0000313" key="2">
    <source>
        <dbReference type="Proteomes" id="UP000641853"/>
    </source>
</evidence>
<gene>
    <name evidence="1" type="ORF">CNMCM7691_008276</name>
</gene>
<sequence>MYAASVMTIICAGHLLGPLQLKEALRTKIVCVFTPVFPIALLYCLGDLDHVTFADEDGVLAVFASATWEGRVVHADTDLGDVVWV</sequence>
<keyword evidence="2" id="KW-1185">Reference proteome</keyword>
<name>A0A8H6QUZ9_9EURO</name>
<evidence type="ECO:0000313" key="1">
    <source>
        <dbReference type="EMBL" id="KAF7179343.1"/>
    </source>
</evidence>